<evidence type="ECO:0000313" key="2">
    <source>
        <dbReference type="Proteomes" id="UP000683360"/>
    </source>
</evidence>
<organism evidence="1 2">
    <name type="scientific">Mytilus edulis</name>
    <name type="common">Blue mussel</name>
    <dbReference type="NCBI Taxonomy" id="6550"/>
    <lineage>
        <taxon>Eukaryota</taxon>
        <taxon>Metazoa</taxon>
        <taxon>Spiralia</taxon>
        <taxon>Lophotrochozoa</taxon>
        <taxon>Mollusca</taxon>
        <taxon>Bivalvia</taxon>
        <taxon>Autobranchia</taxon>
        <taxon>Pteriomorphia</taxon>
        <taxon>Mytilida</taxon>
        <taxon>Mytiloidea</taxon>
        <taxon>Mytilidae</taxon>
        <taxon>Mytilinae</taxon>
        <taxon>Mytilus</taxon>
    </lineage>
</organism>
<dbReference type="AlphaFoldDB" id="A0A8S3SU13"/>
<accession>A0A8S3SU13</accession>
<dbReference type="Proteomes" id="UP000683360">
    <property type="component" value="Unassembled WGS sequence"/>
</dbReference>
<name>A0A8S3SU13_MYTED</name>
<dbReference type="EMBL" id="CAJPWZ010001838">
    <property type="protein sequence ID" value="CAG2225150.1"/>
    <property type="molecule type" value="Genomic_DNA"/>
</dbReference>
<sequence length="196" mass="22774">MNCLTTRIDLKKNTSYLKKKDCETKAIILYLSVNHLTFEENSRHFVFHFSSALKNRRCFGRYKNREIPSRRHEEVSVIPGHYDEIDSMYYNPINNLISSQNHRNIAELGVQQLSNGTVNFENDDSNSSSYQSIAPCSLRQIESIQDKYSARSSTDESYLIPCRMSDLSDNSETNIKSIQRYETLNFPAKNENMYTT</sequence>
<keyword evidence="2" id="KW-1185">Reference proteome</keyword>
<evidence type="ECO:0000313" key="1">
    <source>
        <dbReference type="EMBL" id="CAG2225150.1"/>
    </source>
</evidence>
<protein>
    <submittedName>
        <fullName evidence="1">Uncharacterized protein</fullName>
    </submittedName>
</protein>
<reference evidence="1" key="1">
    <citation type="submission" date="2021-03" db="EMBL/GenBank/DDBJ databases">
        <authorList>
            <person name="Bekaert M."/>
        </authorList>
    </citation>
    <scope>NUCLEOTIDE SEQUENCE</scope>
</reference>
<gene>
    <name evidence="1" type="ORF">MEDL_38294</name>
</gene>
<comment type="caution">
    <text evidence="1">The sequence shown here is derived from an EMBL/GenBank/DDBJ whole genome shotgun (WGS) entry which is preliminary data.</text>
</comment>
<proteinExistence type="predicted"/>